<evidence type="ECO:0000259" key="11">
    <source>
        <dbReference type="PROSITE" id="PS51900"/>
    </source>
</evidence>
<gene>
    <name evidence="9" type="primary">xerC</name>
    <name evidence="12" type="ORF">HNR50_003651</name>
</gene>
<keyword evidence="7 9" id="KW-0233">DNA recombination</keyword>
<feature type="active site" evidence="9">
    <location>
        <position position="270"/>
    </location>
</feature>
<dbReference type="PANTHER" id="PTHR30349:SF81">
    <property type="entry name" value="TYROSINE RECOMBINASE XERC"/>
    <property type="match status" value="1"/>
</dbReference>
<dbReference type="AlphaFoldDB" id="A0A841RG40"/>
<evidence type="ECO:0000256" key="2">
    <source>
        <dbReference type="ARBA" id="ARBA00022490"/>
    </source>
</evidence>
<evidence type="ECO:0000256" key="7">
    <source>
        <dbReference type="ARBA" id="ARBA00023172"/>
    </source>
</evidence>
<evidence type="ECO:0000313" key="12">
    <source>
        <dbReference type="EMBL" id="MBB6481970.1"/>
    </source>
</evidence>
<dbReference type="InterPro" id="IPR010998">
    <property type="entry name" value="Integrase_recombinase_N"/>
</dbReference>
<evidence type="ECO:0000256" key="4">
    <source>
        <dbReference type="ARBA" id="ARBA00022829"/>
    </source>
</evidence>
<dbReference type="EMBL" id="JACHGJ010000008">
    <property type="protein sequence ID" value="MBB6481970.1"/>
    <property type="molecule type" value="Genomic_DNA"/>
</dbReference>
<dbReference type="CDD" id="cd00798">
    <property type="entry name" value="INT_XerDC_C"/>
    <property type="match status" value="1"/>
</dbReference>
<evidence type="ECO:0000256" key="5">
    <source>
        <dbReference type="ARBA" id="ARBA00022908"/>
    </source>
</evidence>
<dbReference type="HAMAP" id="MF_01808">
    <property type="entry name" value="Recomb_XerC_XerD"/>
    <property type="match status" value="1"/>
</dbReference>
<feature type="domain" description="Tyr recombinase" evidence="10">
    <location>
        <begin position="110"/>
        <end position="292"/>
    </location>
</feature>
<keyword evidence="4 9" id="KW-0159">Chromosome partition</keyword>
<dbReference type="InterPro" id="IPR011010">
    <property type="entry name" value="DNA_brk_join_enz"/>
</dbReference>
<evidence type="ECO:0000313" key="13">
    <source>
        <dbReference type="Proteomes" id="UP000587760"/>
    </source>
</evidence>
<dbReference type="GO" id="GO:0006313">
    <property type="term" value="P:DNA transposition"/>
    <property type="evidence" value="ECO:0007669"/>
    <property type="project" value="UniProtKB-UniRule"/>
</dbReference>
<dbReference type="InterPro" id="IPR004107">
    <property type="entry name" value="Integrase_SAM-like_N"/>
</dbReference>
<comment type="function">
    <text evidence="9">Site-specific tyrosine recombinase, which acts by catalyzing the cutting and rejoining of the recombining DNA molecules. The XerC-XerD complex is essential to convert dimers of the bacterial chromosome into monomers to permit their segregation at cell division. It also contributes to the segregational stability of plasmids.</text>
</comment>
<comment type="similarity">
    <text evidence="9">Belongs to the 'phage' integrase family. XerC subfamily.</text>
</comment>
<dbReference type="GO" id="GO:0009037">
    <property type="term" value="F:tyrosine-based site-specific recombinase activity"/>
    <property type="evidence" value="ECO:0007669"/>
    <property type="project" value="UniProtKB-UniRule"/>
</dbReference>
<feature type="active site" evidence="9">
    <location>
        <position position="244"/>
    </location>
</feature>
<dbReference type="GO" id="GO:0005737">
    <property type="term" value="C:cytoplasm"/>
    <property type="evidence" value="ECO:0007669"/>
    <property type="project" value="UniProtKB-SubCell"/>
</dbReference>
<dbReference type="Pfam" id="PF02899">
    <property type="entry name" value="Phage_int_SAM_1"/>
    <property type="match status" value="1"/>
</dbReference>
<dbReference type="InterPro" id="IPR044068">
    <property type="entry name" value="CB"/>
</dbReference>
<keyword evidence="5 9" id="KW-0229">DNA integration</keyword>
<name>A0A841RG40_9SPIO</name>
<comment type="caution">
    <text evidence="12">The sequence shown here is derived from an EMBL/GenBank/DDBJ whole genome shotgun (WGS) entry which is preliminary data.</text>
</comment>
<evidence type="ECO:0000256" key="9">
    <source>
        <dbReference type="HAMAP-Rule" id="MF_01808"/>
    </source>
</evidence>
<dbReference type="RefSeq" id="WP_184748201.1">
    <property type="nucleotide sequence ID" value="NZ_JACHGJ010000008.1"/>
</dbReference>
<evidence type="ECO:0000256" key="3">
    <source>
        <dbReference type="ARBA" id="ARBA00022618"/>
    </source>
</evidence>
<keyword evidence="6 9" id="KW-0238">DNA-binding</keyword>
<keyword evidence="13" id="KW-1185">Reference proteome</keyword>
<dbReference type="SUPFAM" id="SSF56349">
    <property type="entry name" value="DNA breaking-rejoining enzymes"/>
    <property type="match status" value="1"/>
</dbReference>
<dbReference type="Proteomes" id="UP000587760">
    <property type="component" value="Unassembled WGS sequence"/>
</dbReference>
<dbReference type="PROSITE" id="PS51900">
    <property type="entry name" value="CB"/>
    <property type="match status" value="1"/>
</dbReference>
<dbReference type="Pfam" id="PF00589">
    <property type="entry name" value="Phage_integrase"/>
    <property type="match status" value="1"/>
</dbReference>
<reference evidence="12 13" key="1">
    <citation type="submission" date="2020-08" db="EMBL/GenBank/DDBJ databases">
        <title>Genomic Encyclopedia of Type Strains, Phase IV (KMG-IV): sequencing the most valuable type-strain genomes for metagenomic binning, comparative biology and taxonomic classification.</title>
        <authorList>
            <person name="Goeker M."/>
        </authorList>
    </citation>
    <scope>NUCLEOTIDE SEQUENCE [LARGE SCALE GENOMIC DNA]</scope>
    <source>
        <strain evidence="12 13">DSM 2461</strain>
    </source>
</reference>
<dbReference type="InterPro" id="IPR013762">
    <property type="entry name" value="Integrase-like_cat_sf"/>
</dbReference>
<proteinExistence type="inferred from homology"/>
<evidence type="ECO:0000256" key="6">
    <source>
        <dbReference type="ARBA" id="ARBA00023125"/>
    </source>
</evidence>
<dbReference type="PANTHER" id="PTHR30349">
    <property type="entry name" value="PHAGE INTEGRASE-RELATED"/>
    <property type="match status" value="1"/>
</dbReference>
<evidence type="ECO:0000256" key="8">
    <source>
        <dbReference type="ARBA" id="ARBA00023306"/>
    </source>
</evidence>
<dbReference type="Gene3D" id="1.10.443.10">
    <property type="entry name" value="Intergrase catalytic core"/>
    <property type="match status" value="1"/>
</dbReference>
<feature type="active site" evidence="9">
    <location>
        <position position="150"/>
    </location>
</feature>
<evidence type="ECO:0000259" key="10">
    <source>
        <dbReference type="PROSITE" id="PS51898"/>
    </source>
</evidence>
<dbReference type="InterPro" id="IPR023009">
    <property type="entry name" value="Tyrosine_recombinase_XerC/XerD"/>
</dbReference>
<feature type="active site" evidence="9">
    <location>
        <position position="174"/>
    </location>
</feature>
<dbReference type="GO" id="GO:0003677">
    <property type="term" value="F:DNA binding"/>
    <property type="evidence" value="ECO:0007669"/>
    <property type="project" value="UniProtKB-UniRule"/>
</dbReference>
<dbReference type="PROSITE" id="PS51898">
    <property type="entry name" value="TYR_RECOMBINASE"/>
    <property type="match status" value="1"/>
</dbReference>
<feature type="domain" description="Core-binding (CB)" evidence="11">
    <location>
        <begin position="1"/>
        <end position="89"/>
    </location>
</feature>
<accession>A0A841RG40</accession>
<keyword evidence="8 9" id="KW-0131">Cell cycle</keyword>
<dbReference type="GO" id="GO:0051301">
    <property type="term" value="P:cell division"/>
    <property type="evidence" value="ECO:0007669"/>
    <property type="project" value="UniProtKB-KW"/>
</dbReference>
<comment type="subcellular location">
    <subcellularLocation>
        <location evidence="1 9">Cytoplasm</location>
    </subcellularLocation>
</comment>
<comment type="subunit">
    <text evidence="9">Forms a cyclic heterotetrameric complex composed of two molecules of XerC and two molecules of XerD.</text>
</comment>
<keyword evidence="3 9" id="KW-0132">Cell division</keyword>
<protein>
    <recommendedName>
        <fullName evidence="9">Tyrosine recombinase XerC</fullName>
    </recommendedName>
</protein>
<dbReference type="NCBIfam" id="NF001399">
    <property type="entry name" value="PRK00283.1"/>
    <property type="match status" value="1"/>
</dbReference>
<feature type="active site" description="O-(3'-phospho-DNA)-tyrosine intermediate" evidence="9">
    <location>
        <position position="279"/>
    </location>
</feature>
<keyword evidence="2 9" id="KW-0963">Cytoplasm</keyword>
<dbReference type="InterPro" id="IPR002104">
    <property type="entry name" value="Integrase_catalytic"/>
</dbReference>
<dbReference type="InterPro" id="IPR050090">
    <property type="entry name" value="Tyrosine_recombinase_XerCD"/>
</dbReference>
<sequence>MTGDQWTERAFEDYLNIELRMAANTVETYMREVREFILWLAQEGFRAAQISAEEVSGYIIFRQSVDSSLSARTVSRIISTLKSYFEFIIQSGQRKDNPVRLIDMPRLARHLPEVMTIEEVDLFLQEIDCTSVSGLRDRALFELIYSCGLRVSEAVGLEVSDLYFEEGLIKVTGKGSKERLVPLGENAEYWLKLYLEEGRPGFIKPGKVTGALFLNRLGNGLSRKGMWKRFRETAERAGVSGKIHTLRHSFATHLLQGGADLRSVQELLGHSDISTTQIYTHLDNSDLQTAHREYHPRG</sequence>
<feature type="active site" evidence="9">
    <location>
        <position position="247"/>
    </location>
</feature>
<dbReference type="GO" id="GO:0007059">
    <property type="term" value="P:chromosome segregation"/>
    <property type="evidence" value="ECO:0007669"/>
    <property type="project" value="UniProtKB-UniRule"/>
</dbReference>
<dbReference type="Gene3D" id="1.10.150.130">
    <property type="match status" value="1"/>
</dbReference>
<organism evidence="12 13">
    <name type="scientific">Spirochaeta isovalerica</name>
    <dbReference type="NCBI Taxonomy" id="150"/>
    <lineage>
        <taxon>Bacteria</taxon>
        <taxon>Pseudomonadati</taxon>
        <taxon>Spirochaetota</taxon>
        <taxon>Spirochaetia</taxon>
        <taxon>Spirochaetales</taxon>
        <taxon>Spirochaetaceae</taxon>
        <taxon>Spirochaeta</taxon>
    </lineage>
</organism>
<evidence type="ECO:0000256" key="1">
    <source>
        <dbReference type="ARBA" id="ARBA00004496"/>
    </source>
</evidence>